<proteinExistence type="predicted"/>
<reference evidence="4" key="1">
    <citation type="submission" date="2017-02" db="UniProtKB">
        <authorList>
            <consortium name="WormBaseParasite"/>
        </authorList>
    </citation>
    <scope>IDENTIFICATION</scope>
</reference>
<name>A0A0N4YAH8_NIPBR</name>
<sequence length="111" mass="12986">MQSKPRNYSMEDQFNRHLGARAKTFGVDVVWLRGYRPEKVRSRKDYCPPRTHRVRRYRQRNDTKKSRKPTTTLYPGKAPNDIYDLIMDWSAPPSPSPPSATPAEPPSLEER</sequence>
<reference evidence="2 3" key="2">
    <citation type="submission" date="2018-11" db="EMBL/GenBank/DDBJ databases">
        <authorList>
            <consortium name="Pathogen Informatics"/>
        </authorList>
    </citation>
    <scope>NUCLEOTIDE SEQUENCE [LARGE SCALE GENOMIC DNA]</scope>
</reference>
<dbReference type="AlphaFoldDB" id="A0A0N4YAH8"/>
<feature type="region of interest" description="Disordered" evidence="1">
    <location>
        <begin position="41"/>
        <end position="111"/>
    </location>
</feature>
<evidence type="ECO:0000313" key="3">
    <source>
        <dbReference type="Proteomes" id="UP000271162"/>
    </source>
</evidence>
<protein>
    <submittedName>
        <fullName evidence="4">Transposase</fullName>
    </submittedName>
</protein>
<accession>A0A0N4YAH8</accession>
<dbReference type="Proteomes" id="UP000271162">
    <property type="component" value="Unassembled WGS sequence"/>
</dbReference>
<organism evidence="4">
    <name type="scientific">Nippostrongylus brasiliensis</name>
    <name type="common">Rat hookworm</name>
    <dbReference type="NCBI Taxonomy" id="27835"/>
    <lineage>
        <taxon>Eukaryota</taxon>
        <taxon>Metazoa</taxon>
        <taxon>Ecdysozoa</taxon>
        <taxon>Nematoda</taxon>
        <taxon>Chromadorea</taxon>
        <taxon>Rhabditida</taxon>
        <taxon>Rhabditina</taxon>
        <taxon>Rhabditomorpha</taxon>
        <taxon>Strongyloidea</taxon>
        <taxon>Heligmosomidae</taxon>
        <taxon>Nippostrongylus</taxon>
    </lineage>
</organism>
<evidence type="ECO:0000313" key="4">
    <source>
        <dbReference type="WBParaSite" id="NBR_0001339501-mRNA-1"/>
    </source>
</evidence>
<evidence type="ECO:0000256" key="1">
    <source>
        <dbReference type="SAM" id="MobiDB-lite"/>
    </source>
</evidence>
<dbReference type="EMBL" id="UYSL01021026">
    <property type="protein sequence ID" value="VDL76985.1"/>
    <property type="molecule type" value="Genomic_DNA"/>
</dbReference>
<gene>
    <name evidence="2" type="ORF">NBR_LOCUS13396</name>
</gene>
<dbReference type="WBParaSite" id="NBR_0001339501-mRNA-1">
    <property type="protein sequence ID" value="NBR_0001339501-mRNA-1"/>
    <property type="gene ID" value="NBR_0001339501"/>
</dbReference>
<evidence type="ECO:0000313" key="2">
    <source>
        <dbReference type="EMBL" id="VDL76985.1"/>
    </source>
</evidence>
<feature type="compositionally biased region" description="Pro residues" evidence="1">
    <location>
        <begin position="92"/>
        <end position="105"/>
    </location>
</feature>
<keyword evidence="3" id="KW-1185">Reference proteome</keyword>